<feature type="transmembrane region" description="Helical" evidence="2">
    <location>
        <begin position="382"/>
        <end position="404"/>
    </location>
</feature>
<proteinExistence type="predicted"/>
<sequence>MFPFVLSLLFLASHVHAFHTIHTNCTLPPPGTNFVTAPNTRGTLQILWSCLFTILACTWTVLHLNVPGYVPQPEKKHVREWLKWAVHKYQHPINWFLLTVVAPEVSFTKYWDDQVRGRSLFYHYEDDLKERGWTKTHLLFANMGGFALRPRDPGASDSNQTETSTVKQNDSQPGTATPAGNVLADPASKFENIFHLTATDVLKLLPRDEASETLSIPELWNVSVEEINDRSKTDILMRLLAVGQIVWVVIQILSRWVYGLAVTQLEVTVVAFAVCAVGMYIVNRGKPTGVKVPILFDYPGTKDDREIVRRLRSAIQLTSMIQIVRIMLHSDEQPGDPLGNGFIEDAGDDFTDMSMFVGSMVFGGIHLAAWDFEFPTAVEKHLWWAAALWCTVCVLACTLLSAVFSAVLLIVLMTLGLILLWVFILAYVVARLFIVVEMFRTLAFLPTGAYVATWASDIPNVG</sequence>
<dbReference type="AlphaFoldDB" id="A0A319EA37"/>
<accession>A0A319EA37</accession>
<keyword evidence="2" id="KW-0812">Transmembrane</keyword>
<dbReference type="VEuPathDB" id="FungiDB:BO78DRAFT_444484"/>
<feature type="region of interest" description="Disordered" evidence="1">
    <location>
        <begin position="151"/>
        <end position="181"/>
    </location>
</feature>
<feature type="signal peptide" evidence="3">
    <location>
        <begin position="1"/>
        <end position="17"/>
    </location>
</feature>
<dbReference type="STRING" id="1448318.A0A319EA37"/>
<keyword evidence="5" id="KW-1185">Reference proteome</keyword>
<dbReference type="Proteomes" id="UP000248423">
    <property type="component" value="Unassembled WGS sequence"/>
</dbReference>
<reference evidence="4 5" key="1">
    <citation type="submission" date="2018-02" db="EMBL/GenBank/DDBJ databases">
        <title>The genomes of Aspergillus section Nigri reveals drivers in fungal speciation.</title>
        <authorList>
            <consortium name="DOE Joint Genome Institute"/>
            <person name="Vesth T.C."/>
            <person name="Nybo J."/>
            <person name="Theobald S."/>
            <person name="Brandl J."/>
            <person name="Frisvad J.C."/>
            <person name="Nielsen K.F."/>
            <person name="Lyhne E.K."/>
            <person name="Kogle M.E."/>
            <person name="Kuo A."/>
            <person name="Riley R."/>
            <person name="Clum A."/>
            <person name="Nolan M."/>
            <person name="Lipzen A."/>
            <person name="Salamov A."/>
            <person name="Henrissat B."/>
            <person name="Wiebenga A."/>
            <person name="De vries R.P."/>
            <person name="Grigoriev I.V."/>
            <person name="Mortensen U.H."/>
            <person name="Andersen M.R."/>
            <person name="Baker S.E."/>
        </authorList>
    </citation>
    <scope>NUCLEOTIDE SEQUENCE [LARGE SCALE GENOMIC DNA]</scope>
    <source>
        <strain evidence="4 5">CBS 121057</strain>
    </source>
</reference>
<feature type="transmembrane region" description="Helical" evidence="2">
    <location>
        <begin position="46"/>
        <end position="66"/>
    </location>
</feature>
<keyword evidence="2" id="KW-1133">Transmembrane helix</keyword>
<evidence type="ECO:0000313" key="5">
    <source>
        <dbReference type="Proteomes" id="UP000248423"/>
    </source>
</evidence>
<evidence type="ECO:0000313" key="4">
    <source>
        <dbReference type="EMBL" id="PYI06967.1"/>
    </source>
</evidence>
<gene>
    <name evidence="4" type="ORF">BO78DRAFT_444484</name>
</gene>
<keyword evidence="3" id="KW-0732">Signal</keyword>
<name>A0A319EA37_ASPSB</name>
<feature type="transmembrane region" description="Helical" evidence="2">
    <location>
        <begin position="410"/>
        <end position="430"/>
    </location>
</feature>
<keyword evidence="2" id="KW-0472">Membrane</keyword>
<evidence type="ECO:0000256" key="3">
    <source>
        <dbReference type="SAM" id="SignalP"/>
    </source>
</evidence>
<dbReference type="PANTHER" id="PTHR35043:SF7">
    <property type="entry name" value="TRANSCRIPTION FACTOR DOMAIN-CONTAINING PROTEIN"/>
    <property type="match status" value="1"/>
</dbReference>
<organism evidence="4 5">
    <name type="scientific">Aspergillus sclerotiicarbonarius (strain CBS 121057 / IBT 28362)</name>
    <dbReference type="NCBI Taxonomy" id="1448318"/>
    <lineage>
        <taxon>Eukaryota</taxon>
        <taxon>Fungi</taxon>
        <taxon>Dikarya</taxon>
        <taxon>Ascomycota</taxon>
        <taxon>Pezizomycotina</taxon>
        <taxon>Eurotiomycetes</taxon>
        <taxon>Eurotiomycetidae</taxon>
        <taxon>Eurotiales</taxon>
        <taxon>Aspergillaceae</taxon>
        <taxon>Aspergillus</taxon>
        <taxon>Aspergillus subgen. Circumdati</taxon>
    </lineage>
</organism>
<evidence type="ECO:0000256" key="2">
    <source>
        <dbReference type="SAM" id="Phobius"/>
    </source>
</evidence>
<feature type="transmembrane region" description="Helical" evidence="2">
    <location>
        <begin position="235"/>
        <end position="254"/>
    </location>
</feature>
<dbReference type="PANTHER" id="PTHR35043">
    <property type="entry name" value="TRANSCRIPTION FACTOR DOMAIN-CONTAINING PROTEIN"/>
    <property type="match status" value="1"/>
</dbReference>
<feature type="compositionally biased region" description="Polar residues" evidence="1">
    <location>
        <begin position="156"/>
        <end position="175"/>
    </location>
</feature>
<feature type="transmembrane region" description="Helical" evidence="2">
    <location>
        <begin position="260"/>
        <end position="282"/>
    </location>
</feature>
<dbReference type="OrthoDB" id="3061561at2759"/>
<dbReference type="EMBL" id="KZ826345">
    <property type="protein sequence ID" value="PYI06967.1"/>
    <property type="molecule type" value="Genomic_DNA"/>
</dbReference>
<evidence type="ECO:0000256" key="1">
    <source>
        <dbReference type="SAM" id="MobiDB-lite"/>
    </source>
</evidence>
<feature type="chain" id="PRO_5016275174" evidence="3">
    <location>
        <begin position="18"/>
        <end position="462"/>
    </location>
</feature>
<protein>
    <submittedName>
        <fullName evidence="4">Uncharacterized protein</fullName>
    </submittedName>
</protein>